<protein>
    <recommendedName>
        <fullName evidence="4">Halovibrin HvnA</fullName>
    </recommendedName>
</protein>
<dbReference type="Proteomes" id="UP001335100">
    <property type="component" value="Unassembled WGS sequence"/>
</dbReference>
<name>A0ABU7HNZ4_9PSED</name>
<evidence type="ECO:0000256" key="1">
    <source>
        <dbReference type="SAM" id="SignalP"/>
    </source>
</evidence>
<dbReference type="RefSeq" id="WP_330074154.1">
    <property type="nucleotide sequence ID" value="NZ_JAZDQJ010000007.1"/>
</dbReference>
<feature type="chain" id="PRO_5046355285" description="Halovibrin HvnA" evidence="1">
    <location>
        <begin position="24"/>
        <end position="300"/>
    </location>
</feature>
<evidence type="ECO:0000313" key="2">
    <source>
        <dbReference type="EMBL" id="MEE1933267.1"/>
    </source>
</evidence>
<reference evidence="2 3" key="1">
    <citation type="submission" date="2024-01" db="EMBL/GenBank/DDBJ databases">
        <title>Unpublished Manusciprt.</title>
        <authorList>
            <person name="Duman M."/>
            <person name="Valdes E.G."/>
            <person name="Ajmi N."/>
            <person name="Altun S."/>
            <person name="Saticioglu I.B."/>
        </authorList>
    </citation>
    <scope>NUCLEOTIDE SEQUENCE [LARGE SCALE GENOMIC DNA]</scope>
    <source>
        <strain evidence="2 3">148P</strain>
    </source>
</reference>
<organism evidence="2 3">
    <name type="scientific">Pseudomonas ulcerans</name>
    <dbReference type="NCBI Taxonomy" id="3115852"/>
    <lineage>
        <taxon>Bacteria</taxon>
        <taxon>Pseudomonadati</taxon>
        <taxon>Pseudomonadota</taxon>
        <taxon>Gammaproteobacteria</taxon>
        <taxon>Pseudomonadales</taxon>
        <taxon>Pseudomonadaceae</taxon>
        <taxon>Pseudomonas</taxon>
    </lineage>
</organism>
<evidence type="ECO:0000313" key="3">
    <source>
        <dbReference type="Proteomes" id="UP001335100"/>
    </source>
</evidence>
<proteinExistence type="predicted"/>
<comment type="caution">
    <text evidence="2">The sequence shown here is derived from an EMBL/GenBank/DDBJ whole genome shotgun (WGS) entry which is preliminary data.</text>
</comment>
<keyword evidence="3" id="KW-1185">Reference proteome</keyword>
<dbReference type="EMBL" id="JAZDQJ010000007">
    <property type="protein sequence ID" value="MEE1933267.1"/>
    <property type="molecule type" value="Genomic_DNA"/>
</dbReference>
<evidence type="ECO:0008006" key="4">
    <source>
        <dbReference type="Google" id="ProtNLM"/>
    </source>
</evidence>
<feature type="signal peptide" evidence="1">
    <location>
        <begin position="1"/>
        <end position="23"/>
    </location>
</feature>
<gene>
    <name evidence="2" type="ORF">V0R50_08535</name>
</gene>
<sequence length="300" mass="32831">MIGRGDVAWTLLLLLSSVPSSNAAGYNYSSSLAELGAATVAELTRRYSDERENCGAEWLALHHCAGVLLRGTSTSTAYNTWEPNPATVAAGRGMTFSYLIRTASLPMTIGSKGYIAYPGQLAPGYKFQLNFLCAFPISGATGHRGAKGCGQHEHHDASGPCFEEQVFSAAQYRNKYLSAPASGPLQQRQCGFSLLHTSSNHSAYAFRQMLQLTREVPYSGSNDQNELLADNPAADVKSEQWPIEAFYYNKPDGLEGAQIDQRNYFDKSGIMLPIIRITLPVRGYSDAVFEYLPSDQARFQ</sequence>
<keyword evidence="1" id="KW-0732">Signal</keyword>
<accession>A0ABU7HNZ4</accession>